<evidence type="ECO:0000256" key="2">
    <source>
        <dbReference type="SAM" id="MobiDB-lite"/>
    </source>
</evidence>
<dbReference type="InterPro" id="IPR037873">
    <property type="entry name" value="BamE-like"/>
</dbReference>
<feature type="compositionally biased region" description="Low complexity" evidence="2">
    <location>
        <begin position="233"/>
        <end position="251"/>
    </location>
</feature>
<sequence>MKQALTASGSLSIWFDSAKEALNKMGISYRVNEQEPSIIGQHGEMGSIQIDFKIPVEGKTRMEITVQNPELINGFKRAVAPEYKALSAMAVKQKETELVAAPDLPPHQEEEQPTGPVESEDTETEVLGATDETPQPVENREEVTEVLDQSEEEQTDIIPEEETAPIIIEKTSKERRCKACGAILDVQDKVCPECGKKQGNGGLIAIIAVGAVIIVGAIGFMLYTFVFSGQRSNTSTNTPTTTTPSTTVTQPTTTSLVTNAQFEQVQNGMTYADVVGIFGRDGTLLSESTFKDEGGNDVQLKIYYWEGQGEAGANASVSFQGDIVVTKSSYGLQ</sequence>
<evidence type="ECO:0000313" key="5">
    <source>
        <dbReference type="EMBL" id="SEA83353.1"/>
    </source>
</evidence>
<keyword evidence="3" id="KW-0812">Transmembrane</keyword>
<evidence type="ECO:0000259" key="4">
    <source>
        <dbReference type="Pfam" id="PF13248"/>
    </source>
</evidence>
<reference evidence="5 6" key="1">
    <citation type="submission" date="2016-10" db="EMBL/GenBank/DDBJ databases">
        <authorList>
            <person name="de Groot N.N."/>
        </authorList>
    </citation>
    <scope>NUCLEOTIDE SEQUENCE [LARGE SCALE GENOMIC DNA]</scope>
    <source>
        <strain evidence="5 6">SR12</strain>
    </source>
</reference>
<name>A0A1H4EEA1_9FIRM</name>
<feature type="region of interest" description="Disordered" evidence="2">
    <location>
        <begin position="232"/>
        <end position="251"/>
    </location>
</feature>
<proteinExistence type="predicted"/>
<feature type="compositionally biased region" description="Acidic residues" evidence="2">
    <location>
        <begin position="144"/>
        <end position="159"/>
    </location>
</feature>
<dbReference type="EMBL" id="FNRK01000039">
    <property type="protein sequence ID" value="SEA83353.1"/>
    <property type="molecule type" value="Genomic_DNA"/>
</dbReference>
<dbReference type="AlphaFoldDB" id="A0A1H4EEA1"/>
<dbReference type="STRING" id="81409.SAMN04515656_13911"/>
<keyword evidence="3" id="KW-0472">Membrane</keyword>
<accession>A0A1H4EEA1</accession>
<evidence type="ECO:0000256" key="1">
    <source>
        <dbReference type="ARBA" id="ARBA00022729"/>
    </source>
</evidence>
<feature type="transmembrane region" description="Helical" evidence="3">
    <location>
        <begin position="203"/>
        <end position="226"/>
    </location>
</feature>
<dbReference type="OrthoDB" id="1777375at2"/>
<feature type="domain" description="Putative zinc-ribbon" evidence="4">
    <location>
        <begin position="174"/>
        <end position="197"/>
    </location>
</feature>
<keyword evidence="1" id="KW-0732">Signal</keyword>
<dbReference type="InterPro" id="IPR059113">
    <property type="entry name" value="Znf_ribbon"/>
</dbReference>
<keyword evidence="3" id="KW-1133">Transmembrane helix</keyword>
<feature type="region of interest" description="Disordered" evidence="2">
    <location>
        <begin position="101"/>
        <end position="159"/>
    </location>
</feature>
<keyword evidence="6" id="KW-1185">Reference proteome</keyword>
<dbReference type="Proteomes" id="UP000199394">
    <property type="component" value="Unassembled WGS sequence"/>
</dbReference>
<evidence type="ECO:0000256" key="3">
    <source>
        <dbReference type="SAM" id="Phobius"/>
    </source>
</evidence>
<organism evidence="5 6">
    <name type="scientific">Eubacterium aggregans</name>
    <dbReference type="NCBI Taxonomy" id="81409"/>
    <lineage>
        <taxon>Bacteria</taxon>
        <taxon>Bacillati</taxon>
        <taxon>Bacillota</taxon>
        <taxon>Clostridia</taxon>
        <taxon>Eubacteriales</taxon>
        <taxon>Eubacteriaceae</taxon>
        <taxon>Eubacterium</taxon>
    </lineage>
</organism>
<dbReference type="Gene3D" id="3.30.1450.10">
    <property type="match status" value="1"/>
</dbReference>
<dbReference type="RefSeq" id="WP_090309841.1">
    <property type="nucleotide sequence ID" value="NZ_FNRK01000039.1"/>
</dbReference>
<protein>
    <recommendedName>
        <fullName evidence="4">Putative zinc-ribbon domain-containing protein</fullName>
    </recommendedName>
</protein>
<dbReference type="Pfam" id="PF13248">
    <property type="entry name" value="Zn_ribbon_3"/>
    <property type="match status" value="1"/>
</dbReference>
<gene>
    <name evidence="5" type="ORF">SAMN04515656_13911</name>
</gene>
<evidence type="ECO:0000313" key="6">
    <source>
        <dbReference type="Proteomes" id="UP000199394"/>
    </source>
</evidence>